<dbReference type="Pfam" id="PF08922">
    <property type="entry name" value="DUF1905"/>
    <property type="match status" value="1"/>
</dbReference>
<dbReference type="OrthoDB" id="680797at2"/>
<dbReference type="RefSeq" id="WP_073042402.1">
    <property type="nucleotide sequence ID" value="NZ_FQUO01000006.1"/>
</dbReference>
<protein>
    <recommendedName>
        <fullName evidence="3">Bacteriocin-protection, YdeI or OmpD-Associated</fullName>
    </recommendedName>
</protein>
<dbReference type="Pfam" id="PF13376">
    <property type="entry name" value="OmdA"/>
    <property type="match status" value="1"/>
</dbReference>
<evidence type="ECO:0000313" key="1">
    <source>
        <dbReference type="EMBL" id="SHF26729.1"/>
    </source>
</evidence>
<dbReference type="Gene3D" id="2.40.30.100">
    <property type="entry name" value="AF2212/PG0164-like"/>
    <property type="match status" value="1"/>
</dbReference>
<organism evidence="1 2">
    <name type="scientific">Cnuella takakiae</name>
    <dbReference type="NCBI Taxonomy" id="1302690"/>
    <lineage>
        <taxon>Bacteria</taxon>
        <taxon>Pseudomonadati</taxon>
        <taxon>Bacteroidota</taxon>
        <taxon>Chitinophagia</taxon>
        <taxon>Chitinophagales</taxon>
        <taxon>Chitinophagaceae</taxon>
        <taxon>Cnuella</taxon>
    </lineage>
</organism>
<proteinExistence type="predicted"/>
<sequence length="168" mass="18973">MIAFSALIDKFGQMGEKTGWTYVLVPQEIAQQIKPDTRKSFRVKGKLNSVTINSVALMPMGGGDFILVLNANMRKQLKQPVGSTISLQLEEDTRPLTLPEDLLECLEDEPLAKANFFALPPSHRQYYGRWIEETKTETTRTKRIAQTITALAKNQDYGAMIRENKKQA</sequence>
<dbReference type="InterPro" id="IPR015018">
    <property type="entry name" value="DUF1905"/>
</dbReference>
<dbReference type="SUPFAM" id="SSF141694">
    <property type="entry name" value="AF2212/PG0164-like"/>
    <property type="match status" value="1"/>
</dbReference>
<gene>
    <name evidence="1" type="ORF">SAMN05444008_106166</name>
</gene>
<dbReference type="InterPro" id="IPR037079">
    <property type="entry name" value="AF2212/PG0164-like_sf"/>
</dbReference>
<dbReference type="STRING" id="1302690.BUE76_09185"/>
<evidence type="ECO:0000313" key="2">
    <source>
        <dbReference type="Proteomes" id="UP000184368"/>
    </source>
</evidence>
<dbReference type="EMBL" id="FQUO01000006">
    <property type="protein sequence ID" value="SHF26729.1"/>
    <property type="molecule type" value="Genomic_DNA"/>
</dbReference>
<name>A0A1M5A8Z9_9BACT</name>
<dbReference type="AlphaFoldDB" id="A0A1M5A8Z9"/>
<keyword evidence="2" id="KW-1185">Reference proteome</keyword>
<accession>A0A1M5A8Z9</accession>
<evidence type="ECO:0008006" key="3">
    <source>
        <dbReference type="Google" id="ProtNLM"/>
    </source>
</evidence>
<dbReference type="Proteomes" id="UP000184368">
    <property type="component" value="Unassembled WGS sequence"/>
</dbReference>
<reference evidence="1 2" key="1">
    <citation type="submission" date="2016-11" db="EMBL/GenBank/DDBJ databases">
        <authorList>
            <person name="Jaros S."/>
            <person name="Januszkiewicz K."/>
            <person name="Wedrychowicz H."/>
        </authorList>
    </citation>
    <scope>NUCLEOTIDE SEQUENCE [LARGE SCALE GENOMIC DNA]</scope>
    <source>
        <strain evidence="1 2">DSM 26897</strain>
    </source>
</reference>